<dbReference type="SUPFAM" id="SSF53448">
    <property type="entry name" value="Nucleotide-diphospho-sugar transferases"/>
    <property type="match status" value="1"/>
</dbReference>
<dbReference type="InterPro" id="IPR029044">
    <property type="entry name" value="Nucleotide-diphossugar_trans"/>
</dbReference>
<keyword evidence="3" id="KW-0808">Transferase</keyword>
<feature type="domain" description="MobA-like NTP transferase" evidence="2">
    <location>
        <begin position="12"/>
        <end position="175"/>
    </location>
</feature>
<evidence type="ECO:0000313" key="4">
    <source>
        <dbReference type="Proteomes" id="UP001597206"/>
    </source>
</evidence>
<dbReference type="PANTHER" id="PTHR43777">
    <property type="entry name" value="MOLYBDENUM COFACTOR CYTIDYLYLTRANSFERASE"/>
    <property type="match status" value="1"/>
</dbReference>
<dbReference type="Proteomes" id="UP001597206">
    <property type="component" value="Unassembled WGS sequence"/>
</dbReference>
<evidence type="ECO:0000259" key="2">
    <source>
        <dbReference type="Pfam" id="PF12804"/>
    </source>
</evidence>
<sequence length="198" mass="20993">MTNNTQQSQVVGILLSAGFSRRFGQQDKLLHPLDSGLSVAETAGHALIKALPNAVAVVRQENTKLQDALIAQGFRVTQCAADATEMADSLKLGVQAAQSAFPNATGFVIALADMPFIRPDTISKVADQLQSAAIVQPTVKGQRGHPVGFASRYAQALLAVSGDQGAREVLRAHQHEVFLLNCDDQGIVQDIDTPADLP</sequence>
<dbReference type="PANTHER" id="PTHR43777:SF1">
    <property type="entry name" value="MOLYBDENUM COFACTOR CYTIDYLYLTRANSFERASE"/>
    <property type="match status" value="1"/>
</dbReference>
<keyword evidence="1" id="KW-0460">Magnesium</keyword>
<dbReference type="Pfam" id="PF12804">
    <property type="entry name" value="NTP_transf_3"/>
    <property type="match status" value="1"/>
</dbReference>
<dbReference type="CDD" id="cd04182">
    <property type="entry name" value="GT_2_like_f"/>
    <property type="match status" value="1"/>
</dbReference>
<comment type="caution">
    <text evidence="3">The sequence shown here is derived from an EMBL/GenBank/DDBJ whole genome shotgun (WGS) entry which is preliminary data.</text>
</comment>
<proteinExistence type="predicted"/>
<protein>
    <submittedName>
        <fullName evidence="3">NTP transferase domain-containing protein</fullName>
    </submittedName>
</protein>
<accession>A0ABW3PFJ2</accession>
<dbReference type="GO" id="GO:0016740">
    <property type="term" value="F:transferase activity"/>
    <property type="evidence" value="ECO:0007669"/>
    <property type="project" value="UniProtKB-KW"/>
</dbReference>
<keyword evidence="4" id="KW-1185">Reference proteome</keyword>
<gene>
    <name evidence="3" type="ORF">ACFQ2T_07910</name>
</gene>
<dbReference type="InterPro" id="IPR025877">
    <property type="entry name" value="MobA-like_NTP_Trfase"/>
</dbReference>
<dbReference type="EMBL" id="JBHTLN010000001">
    <property type="protein sequence ID" value="MFD1122421.1"/>
    <property type="molecule type" value="Genomic_DNA"/>
</dbReference>
<evidence type="ECO:0000313" key="3">
    <source>
        <dbReference type="EMBL" id="MFD1122421.1"/>
    </source>
</evidence>
<dbReference type="Gene3D" id="3.90.550.10">
    <property type="entry name" value="Spore Coat Polysaccharide Biosynthesis Protein SpsA, Chain A"/>
    <property type="match status" value="1"/>
</dbReference>
<name>A0ABW3PFJ2_9PROT</name>
<evidence type="ECO:0000256" key="1">
    <source>
        <dbReference type="ARBA" id="ARBA00022842"/>
    </source>
</evidence>
<reference evidence="4" key="1">
    <citation type="journal article" date="2019" name="Int. J. Syst. Evol. Microbiol.">
        <title>The Global Catalogue of Microorganisms (GCM) 10K type strain sequencing project: providing services to taxonomists for standard genome sequencing and annotation.</title>
        <authorList>
            <consortium name="The Broad Institute Genomics Platform"/>
            <consortium name="The Broad Institute Genome Sequencing Center for Infectious Disease"/>
            <person name="Wu L."/>
            <person name="Ma J."/>
        </authorList>
    </citation>
    <scope>NUCLEOTIDE SEQUENCE [LARGE SCALE GENOMIC DNA]</scope>
    <source>
        <strain evidence="4">CCUG 58411</strain>
    </source>
</reference>
<dbReference type="RefSeq" id="WP_379032787.1">
    <property type="nucleotide sequence ID" value="NZ_JBHTLN010000001.1"/>
</dbReference>
<organism evidence="3 4">
    <name type="scientific">Methylophilus flavus</name>
    <dbReference type="NCBI Taxonomy" id="640084"/>
    <lineage>
        <taxon>Bacteria</taxon>
        <taxon>Pseudomonadati</taxon>
        <taxon>Pseudomonadota</taxon>
        <taxon>Betaproteobacteria</taxon>
        <taxon>Nitrosomonadales</taxon>
        <taxon>Methylophilaceae</taxon>
        <taxon>Methylophilus</taxon>
    </lineage>
</organism>